<feature type="transmembrane region" description="Helical" evidence="7">
    <location>
        <begin position="90"/>
        <end position="110"/>
    </location>
</feature>
<evidence type="ECO:0000256" key="3">
    <source>
        <dbReference type="ARBA" id="ARBA00022475"/>
    </source>
</evidence>
<accession>A0A3S2V5H3</accession>
<reference evidence="8 9" key="1">
    <citation type="submission" date="2019-01" db="EMBL/GenBank/DDBJ databases">
        <authorList>
            <person name="Chen W.-M."/>
        </authorList>
    </citation>
    <scope>NUCLEOTIDE SEQUENCE [LARGE SCALE GENOMIC DNA]</scope>
    <source>
        <strain evidence="8 9">CCP-18</strain>
    </source>
</reference>
<evidence type="ECO:0000256" key="4">
    <source>
        <dbReference type="ARBA" id="ARBA00022692"/>
    </source>
</evidence>
<feature type="transmembrane region" description="Helical" evidence="7">
    <location>
        <begin position="116"/>
        <end position="134"/>
    </location>
</feature>
<dbReference type="Proteomes" id="UP000288587">
    <property type="component" value="Unassembled WGS sequence"/>
</dbReference>
<evidence type="ECO:0000256" key="5">
    <source>
        <dbReference type="ARBA" id="ARBA00022989"/>
    </source>
</evidence>
<evidence type="ECO:0000313" key="8">
    <source>
        <dbReference type="EMBL" id="RVT88940.1"/>
    </source>
</evidence>
<dbReference type="EMBL" id="SACM01000001">
    <property type="protein sequence ID" value="RVT88940.1"/>
    <property type="molecule type" value="Genomic_DNA"/>
</dbReference>
<dbReference type="Pfam" id="PF07681">
    <property type="entry name" value="DoxX"/>
    <property type="match status" value="1"/>
</dbReference>
<dbReference type="InterPro" id="IPR032808">
    <property type="entry name" value="DoxX"/>
</dbReference>
<keyword evidence="6 7" id="KW-0472">Membrane</keyword>
<comment type="caution">
    <text evidence="8">The sequence shown here is derived from an EMBL/GenBank/DDBJ whole genome shotgun (WGS) entry which is preliminary data.</text>
</comment>
<keyword evidence="5 7" id="KW-1133">Transmembrane helix</keyword>
<evidence type="ECO:0000256" key="7">
    <source>
        <dbReference type="SAM" id="Phobius"/>
    </source>
</evidence>
<dbReference type="PANTHER" id="PTHR33452">
    <property type="entry name" value="OXIDOREDUCTASE CATD-RELATED"/>
    <property type="match status" value="1"/>
</dbReference>
<proteinExistence type="inferred from homology"/>
<dbReference type="GO" id="GO:0005886">
    <property type="term" value="C:plasma membrane"/>
    <property type="evidence" value="ECO:0007669"/>
    <property type="project" value="UniProtKB-SubCell"/>
</dbReference>
<keyword evidence="4 7" id="KW-0812">Transmembrane</keyword>
<comment type="subcellular location">
    <subcellularLocation>
        <location evidence="1">Cell membrane</location>
        <topology evidence="1">Multi-pass membrane protein</topology>
    </subcellularLocation>
</comment>
<sequence>MQAQVPARWALAVGAVQSVLMLGARWVVAQAFFLSGLTKVRDWDSTLALFQDEYAVPLLDPHVAAVLGTGGELLLPALLLLGLGGRFAAAGLFVLNGVAVLSLSEVAPAALAQHQLWGALLLGIWFWGPGRLSLDALWPRRLTRSA</sequence>
<dbReference type="PANTHER" id="PTHR33452:SF1">
    <property type="entry name" value="INNER MEMBRANE PROTEIN YPHA-RELATED"/>
    <property type="match status" value="1"/>
</dbReference>
<dbReference type="OrthoDB" id="121744at2"/>
<organism evidence="8 9">
    <name type="scientific">Inhella crocodyli</name>
    <dbReference type="NCBI Taxonomy" id="2499851"/>
    <lineage>
        <taxon>Bacteria</taxon>
        <taxon>Pseudomonadati</taxon>
        <taxon>Pseudomonadota</taxon>
        <taxon>Betaproteobacteria</taxon>
        <taxon>Burkholderiales</taxon>
        <taxon>Sphaerotilaceae</taxon>
        <taxon>Inhella</taxon>
    </lineage>
</organism>
<comment type="similarity">
    <text evidence="2">Belongs to the DoxX family.</text>
</comment>
<feature type="transmembrane region" description="Helical" evidence="7">
    <location>
        <begin position="63"/>
        <end position="83"/>
    </location>
</feature>
<dbReference type="InterPro" id="IPR051907">
    <property type="entry name" value="DoxX-like_oxidoreductase"/>
</dbReference>
<protein>
    <submittedName>
        <fullName evidence="8">DoxX family membrane protein</fullName>
    </submittedName>
</protein>
<dbReference type="AlphaFoldDB" id="A0A3S2V5H3"/>
<name>A0A3S2V5H3_9BURK</name>
<keyword evidence="3" id="KW-1003">Cell membrane</keyword>
<gene>
    <name evidence="8" type="ORF">EOD73_03220</name>
</gene>
<evidence type="ECO:0000256" key="1">
    <source>
        <dbReference type="ARBA" id="ARBA00004651"/>
    </source>
</evidence>
<evidence type="ECO:0000313" key="9">
    <source>
        <dbReference type="Proteomes" id="UP000288587"/>
    </source>
</evidence>
<keyword evidence="9" id="KW-1185">Reference proteome</keyword>
<evidence type="ECO:0000256" key="2">
    <source>
        <dbReference type="ARBA" id="ARBA00006679"/>
    </source>
</evidence>
<evidence type="ECO:0000256" key="6">
    <source>
        <dbReference type="ARBA" id="ARBA00023136"/>
    </source>
</evidence>